<keyword evidence="2" id="KW-1185">Reference proteome</keyword>
<dbReference type="Proteomes" id="UP000245624">
    <property type="component" value="Unassembled WGS sequence"/>
</dbReference>
<proteinExistence type="predicted"/>
<comment type="caution">
    <text evidence="1">The sequence shown here is derived from an EMBL/GenBank/DDBJ whole genome shotgun (WGS) entry which is preliminary data.</text>
</comment>
<sequence length="89" mass="9962">MTKEVLHLSNLMQAVQNATQSDVEVFEDEYVDSLNQRIALIKDAVFDLENQLKKRGLYKCCHPASEHEAVEVGATDEVITICHECGAEV</sequence>
<gene>
    <name evidence="1" type="ORF">DLJ74_07520</name>
</gene>
<dbReference type="EMBL" id="QGTD01000008">
    <property type="protein sequence ID" value="PWU68295.1"/>
    <property type="molecule type" value="Genomic_DNA"/>
</dbReference>
<accession>A0A317KY13</accession>
<organism evidence="1 2">
    <name type="scientific">Gracilibacillus dipsosauri</name>
    <dbReference type="NCBI Taxonomy" id="178340"/>
    <lineage>
        <taxon>Bacteria</taxon>
        <taxon>Bacillati</taxon>
        <taxon>Bacillota</taxon>
        <taxon>Bacilli</taxon>
        <taxon>Bacillales</taxon>
        <taxon>Bacillaceae</taxon>
        <taxon>Gracilibacillus</taxon>
    </lineage>
</organism>
<protein>
    <submittedName>
        <fullName evidence="1">Uncharacterized protein</fullName>
    </submittedName>
</protein>
<dbReference type="AlphaFoldDB" id="A0A317KY13"/>
<reference evidence="1 2" key="1">
    <citation type="submission" date="2018-05" db="EMBL/GenBank/DDBJ databases">
        <title>Genomic analysis of Gracilibacillus dipsosauri DD1 reveals novel features of a salt-tolerant amylase.</title>
        <authorList>
            <person name="Deutch C.E."/>
            <person name="Yang S."/>
        </authorList>
    </citation>
    <scope>NUCLEOTIDE SEQUENCE [LARGE SCALE GENOMIC DNA]</scope>
    <source>
        <strain evidence="1 2">DD1</strain>
    </source>
</reference>
<dbReference type="RefSeq" id="WP_109984010.1">
    <property type="nucleotide sequence ID" value="NZ_QGTD01000008.1"/>
</dbReference>
<evidence type="ECO:0000313" key="2">
    <source>
        <dbReference type="Proteomes" id="UP000245624"/>
    </source>
</evidence>
<name>A0A317KY13_9BACI</name>
<evidence type="ECO:0000313" key="1">
    <source>
        <dbReference type="EMBL" id="PWU68295.1"/>
    </source>
</evidence>